<dbReference type="EMBL" id="CP109071">
    <property type="protein sequence ID" value="WSA31780.1"/>
    <property type="molecule type" value="Genomic_DNA"/>
</dbReference>
<protein>
    <submittedName>
        <fullName evidence="1">Uncharacterized protein</fullName>
    </submittedName>
</protein>
<proteinExistence type="predicted"/>
<accession>A0A1C6W1G5</accession>
<gene>
    <name evidence="1" type="ORF">GA0070608_4823</name>
    <name evidence="2" type="ORF">OIE14_27260</name>
</gene>
<organism evidence="1 3">
    <name type="scientific">Micromonospora peucetia</name>
    <dbReference type="NCBI Taxonomy" id="47871"/>
    <lineage>
        <taxon>Bacteria</taxon>
        <taxon>Bacillati</taxon>
        <taxon>Actinomycetota</taxon>
        <taxon>Actinomycetes</taxon>
        <taxon>Micromonosporales</taxon>
        <taxon>Micromonosporaceae</taxon>
        <taxon>Micromonospora</taxon>
    </lineage>
</organism>
<name>A0A1C6W1G5_9ACTN</name>
<dbReference type="EMBL" id="FMIC01000002">
    <property type="protein sequence ID" value="SCL72010.1"/>
    <property type="molecule type" value="Genomic_DNA"/>
</dbReference>
<dbReference type="AlphaFoldDB" id="A0A1C6W1G5"/>
<evidence type="ECO:0000313" key="3">
    <source>
        <dbReference type="Proteomes" id="UP000199343"/>
    </source>
</evidence>
<evidence type="ECO:0000313" key="2">
    <source>
        <dbReference type="EMBL" id="WSA31780.1"/>
    </source>
</evidence>
<dbReference type="STRING" id="47871.GA0070608_4823"/>
<dbReference type="Proteomes" id="UP001334804">
    <property type="component" value="Chromosome"/>
</dbReference>
<dbReference type="OrthoDB" id="3405066at2"/>
<dbReference type="Proteomes" id="UP000199343">
    <property type="component" value="Unassembled WGS sequence"/>
</dbReference>
<dbReference type="RefSeq" id="WP_091630718.1">
    <property type="nucleotide sequence ID" value="NZ_CP109071.1"/>
</dbReference>
<reference evidence="2 4" key="2">
    <citation type="submission" date="2022-10" db="EMBL/GenBank/DDBJ databases">
        <title>The complete genomes of actinobacterial strains from the NBC collection.</title>
        <authorList>
            <person name="Joergensen T.S."/>
            <person name="Alvarez Arevalo M."/>
            <person name="Sterndorff E.B."/>
            <person name="Faurdal D."/>
            <person name="Vuksanovic O."/>
            <person name="Mourched A.-S."/>
            <person name="Charusanti P."/>
            <person name="Shaw S."/>
            <person name="Blin K."/>
            <person name="Weber T."/>
        </authorList>
    </citation>
    <scope>NUCLEOTIDE SEQUENCE [LARGE SCALE GENOMIC DNA]</scope>
    <source>
        <strain evidence="2 4">NBC 01809</strain>
    </source>
</reference>
<evidence type="ECO:0000313" key="4">
    <source>
        <dbReference type="Proteomes" id="UP001334804"/>
    </source>
</evidence>
<reference evidence="1 3" key="1">
    <citation type="submission" date="2016-06" db="EMBL/GenBank/DDBJ databases">
        <authorList>
            <person name="Kjaerup R.B."/>
            <person name="Dalgaard T.S."/>
            <person name="Juul-Madsen H.R."/>
        </authorList>
    </citation>
    <scope>NUCLEOTIDE SEQUENCE [LARGE SCALE GENOMIC DNA]</scope>
    <source>
        <strain evidence="1 3">DSM 43363</strain>
    </source>
</reference>
<sequence length="153" mass="16043">MTEPQNTTAELVVDAAHAAVRRLAPEELPIFDEVAAGWRRQLSKGGPTWSVPQGGVGFGIDVTLLTELVLQVVAAAVGEVLVLGATAARVGLLRRRRRELPAPPEAGPGLDSTQARRLREACHRHAVALGLDPARAELLADAAVGAMVDPPDA</sequence>
<keyword evidence="4" id="KW-1185">Reference proteome</keyword>
<evidence type="ECO:0000313" key="1">
    <source>
        <dbReference type="EMBL" id="SCL72010.1"/>
    </source>
</evidence>